<comment type="caution">
    <text evidence="1">The sequence shown here is derived from an EMBL/GenBank/DDBJ whole genome shotgun (WGS) entry which is preliminary data.</text>
</comment>
<evidence type="ECO:0008006" key="3">
    <source>
        <dbReference type="Google" id="ProtNLM"/>
    </source>
</evidence>
<dbReference type="InterPro" id="IPR012902">
    <property type="entry name" value="N_methyl_site"/>
</dbReference>
<dbReference type="AlphaFoldDB" id="A0A5C5YAK9"/>
<dbReference type="InterPro" id="IPR045584">
    <property type="entry name" value="Pilin-like"/>
</dbReference>
<proteinExistence type="predicted"/>
<reference evidence="1 2" key="1">
    <citation type="submission" date="2019-02" db="EMBL/GenBank/DDBJ databases">
        <title>Deep-cultivation of Planctomycetes and their phenomic and genomic characterization uncovers novel biology.</title>
        <authorList>
            <person name="Wiegand S."/>
            <person name="Jogler M."/>
            <person name="Boedeker C."/>
            <person name="Pinto D."/>
            <person name="Vollmers J."/>
            <person name="Rivas-Marin E."/>
            <person name="Kohn T."/>
            <person name="Peeters S.H."/>
            <person name="Heuer A."/>
            <person name="Rast P."/>
            <person name="Oberbeckmann S."/>
            <person name="Bunk B."/>
            <person name="Jeske O."/>
            <person name="Meyerdierks A."/>
            <person name="Storesund J.E."/>
            <person name="Kallscheuer N."/>
            <person name="Luecker S."/>
            <person name="Lage O.M."/>
            <person name="Pohl T."/>
            <person name="Merkel B.J."/>
            <person name="Hornburger P."/>
            <person name="Mueller R.-W."/>
            <person name="Bruemmer F."/>
            <person name="Labrenz M."/>
            <person name="Spormann A.M."/>
            <person name="Op Den Camp H."/>
            <person name="Overmann J."/>
            <person name="Amann R."/>
            <person name="Jetten M.S.M."/>
            <person name="Mascher T."/>
            <person name="Medema M.H."/>
            <person name="Devos D.P."/>
            <person name="Kaster A.-K."/>
            <person name="Ovreas L."/>
            <person name="Rohde M."/>
            <person name="Galperin M.Y."/>
            <person name="Jogler C."/>
        </authorList>
    </citation>
    <scope>NUCLEOTIDE SEQUENCE [LARGE SCALE GENOMIC DNA]</scope>
    <source>
        <strain evidence="1 2">Pan14r</strain>
    </source>
</reference>
<dbReference type="Proteomes" id="UP000317238">
    <property type="component" value="Unassembled WGS sequence"/>
</dbReference>
<dbReference type="SUPFAM" id="SSF54523">
    <property type="entry name" value="Pili subunits"/>
    <property type="match status" value="1"/>
</dbReference>
<gene>
    <name evidence="1" type="ORF">Pan14r_42850</name>
</gene>
<name>A0A5C5YAK9_9PLAN</name>
<dbReference type="NCBIfam" id="TIGR02532">
    <property type="entry name" value="IV_pilin_GFxxxE"/>
    <property type="match status" value="1"/>
</dbReference>
<organism evidence="1 2">
    <name type="scientific">Crateriforma conspicua</name>
    <dbReference type="NCBI Taxonomy" id="2527996"/>
    <lineage>
        <taxon>Bacteria</taxon>
        <taxon>Pseudomonadati</taxon>
        <taxon>Planctomycetota</taxon>
        <taxon>Planctomycetia</taxon>
        <taxon>Planctomycetales</taxon>
        <taxon>Planctomycetaceae</taxon>
        <taxon>Crateriforma</taxon>
    </lineage>
</organism>
<dbReference type="PROSITE" id="PS00409">
    <property type="entry name" value="PROKAR_NTER_METHYL"/>
    <property type="match status" value="1"/>
</dbReference>
<accession>A0A5C5YAK9</accession>
<sequence length="108" mass="12074">MKRCKKSGFSLLEVIAAVIILAVVAAATVATVAPMRAKSEEKMDVQTKASLDAMSQTYFLENQAFPRSVNNLVTSGYLKNDTQAEQDYVRGLSRKWKVDRNTGEWTER</sequence>
<protein>
    <recommendedName>
        <fullName evidence="3">Type II secretion system protein G</fullName>
    </recommendedName>
</protein>
<evidence type="ECO:0000313" key="2">
    <source>
        <dbReference type="Proteomes" id="UP000317238"/>
    </source>
</evidence>
<dbReference type="OrthoDB" id="283863at2"/>
<dbReference type="RefSeq" id="WP_145294011.1">
    <property type="nucleotide sequence ID" value="NZ_CP036319.1"/>
</dbReference>
<dbReference type="EMBL" id="SJPL01000001">
    <property type="protein sequence ID" value="TWT71968.1"/>
    <property type="molecule type" value="Genomic_DNA"/>
</dbReference>
<keyword evidence="2" id="KW-1185">Reference proteome</keyword>
<dbReference type="Pfam" id="PF07963">
    <property type="entry name" value="N_methyl"/>
    <property type="match status" value="1"/>
</dbReference>
<evidence type="ECO:0000313" key="1">
    <source>
        <dbReference type="EMBL" id="TWT71968.1"/>
    </source>
</evidence>
<dbReference type="Gene3D" id="3.30.700.10">
    <property type="entry name" value="Glycoprotein, Type 4 Pilin"/>
    <property type="match status" value="1"/>
</dbReference>